<dbReference type="RefSeq" id="WP_191623146.1">
    <property type="nucleotide sequence ID" value="NZ_CABVGX010000012.1"/>
</dbReference>
<evidence type="ECO:0000313" key="1">
    <source>
        <dbReference type="EMBL" id="VVM76220.1"/>
    </source>
</evidence>
<proteinExistence type="predicted"/>
<protein>
    <submittedName>
        <fullName evidence="1">Uncharacterized protein</fullName>
    </submittedName>
</protein>
<accession>A0A5E6S762</accession>
<gene>
    <name evidence="1" type="ORF">PS645_02026</name>
</gene>
<organism evidence="1 2">
    <name type="scientific">Pseudomonas fluorescens</name>
    <dbReference type="NCBI Taxonomy" id="294"/>
    <lineage>
        <taxon>Bacteria</taxon>
        <taxon>Pseudomonadati</taxon>
        <taxon>Pseudomonadota</taxon>
        <taxon>Gammaproteobacteria</taxon>
        <taxon>Pseudomonadales</taxon>
        <taxon>Pseudomonadaceae</taxon>
        <taxon>Pseudomonas</taxon>
    </lineage>
</organism>
<evidence type="ECO:0000313" key="2">
    <source>
        <dbReference type="Proteomes" id="UP000325607"/>
    </source>
</evidence>
<sequence length="45" mass="5199">MTIEAETLVQLTEALQQRGLTLVSDVIFTRAPYRHDHRWVCTLAD</sequence>
<name>A0A5E6S762_PSEFL</name>
<reference evidence="1 2" key="1">
    <citation type="submission" date="2019-09" db="EMBL/GenBank/DDBJ databases">
        <authorList>
            <person name="Chandra G."/>
            <person name="Truman W A."/>
        </authorList>
    </citation>
    <scope>NUCLEOTIDE SEQUENCE [LARGE SCALE GENOMIC DNA]</scope>
    <source>
        <strain evidence="1">PS645</strain>
    </source>
</reference>
<dbReference type="Proteomes" id="UP000325607">
    <property type="component" value="Unassembled WGS sequence"/>
</dbReference>
<dbReference type="EMBL" id="CABVGX010000012">
    <property type="protein sequence ID" value="VVM76220.1"/>
    <property type="molecule type" value="Genomic_DNA"/>
</dbReference>
<dbReference type="AlphaFoldDB" id="A0A5E6S762"/>